<comment type="caution">
    <text evidence="1">The sequence shown here is derived from an EMBL/GenBank/DDBJ whole genome shotgun (WGS) entry which is preliminary data.</text>
</comment>
<keyword evidence="2" id="KW-1185">Reference proteome</keyword>
<proteinExistence type="predicted"/>
<dbReference type="AlphaFoldDB" id="A0A8K0IEU4"/>
<dbReference type="EMBL" id="CM017878">
    <property type="protein sequence ID" value="KAG1354518.1"/>
    <property type="molecule type" value="Genomic_DNA"/>
</dbReference>
<evidence type="ECO:0000313" key="2">
    <source>
        <dbReference type="Proteomes" id="UP000797356"/>
    </source>
</evidence>
<evidence type="ECO:0000313" key="1">
    <source>
        <dbReference type="EMBL" id="KAG1354518.1"/>
    </source>
</evidence>
<dbReference type="Proteomes" id="UP000797356">
    <property type="component" value="Chromosome 7"/>
</dbReference>
<sequence>MAGAEVEVASHHCMEDFYPLELAAAAAATAAAAAAVWELVRCCDALVQALEQEAQVEVSNELPTLSHSIDPSSKEVAVEEEEMVVAVVVMIGAKT</sequence>
<protein>
    <submittedName>
        <fullName evidence="1">Uncharacterized protein</fullName>
    </submittedName>
</protein>
<reference evidence="1" key="1">
    <citation type="journal article" date="2017" name="Gigascience">
        <title>The genome draft of coconut (Cocos nucifera).</title>
        <authorList>
            <person name="Xiao Y."/>
            <person name="Xu P."/>
            <person name="Fan H."/>
            <person name="Baudouin L."/>
            <person name="Xia W."/>
            <person name="Bocs S."/>
            <person name="Xu J."/>
            <person name="Li Q."/>
            <person name="Guo A."/>
            <person name="Zhou L."/>
            <person name="Li J."/>
            <person name="Wu Y."/>
            <person name="Ma Z."/>
            <person name="Armero A."/>
            <person name="Issali A.E."/>
            <person name="Liu N."/>
            <person name="Peng M."/>
            <person name="Yang Y."/>
        </authorList>
    </citation>
    <scope>NUCLEOTIDE SEQUENCE</scope>
    <source>
        <tissue evidence="1">Spear leaf of Hainan Tall coconut</tissue>
    </source>
</reference>
<reference evidence="1" key="2">
    <citation type="submission" date="2019-07" db="EMBL/GenBank/DDBJ databases">
        <authorList>
            <person name="Yang Y."/>
            <person name="Bocs S."/>
            <person name="Baudouin L."/>
        </authorList>
    </citation>
    <scope>NUCLEOTIDE SEQUENCE</scope>
    <source>
        <tissue evidence="1">Spear leaf of Hainan Tall coconut</tissue>
    </source>
</reference>
<name>A0A8K0IEU4_COCNU</name>
<accession>A0A8K0IEU4</accession>
<organism evidence="1 2">
    <name type="scientific">Cocos nucifera</name>
    <name type="common">Coconut palm</name>
    <dbReference type="NCBI Taxonomy" id="13894"/>
    <lineage>
        <taxon>Eukaryota</taxon>
        <taxon>Viridiplantae</taxon>
        <taxon>Streptophyta</taxon>
        <taxon>Embryophyta</taxon>
        <taxon>Tracheophyta</taxon>
        <taxon>Spermatophyta</taxon>
        <taxon>Magnoliopsida</taxon>
        <taxon>Liliopsida</taxon>
        <taxon>Arecaceae</taxon>
        <taxon>Arecoideae</taxon>
        <taxon>Cocoseae</taxon>
        <taxon>Attaleinae</taxon>
        <taxon>Cocos</taxon>
    </lineage>
</organism>
<gene>
    <name evidence="1" type="ORF">COCNU_07G006300</name>
</gene>